<proteinExistence type="predicted"/>
<dbReference type="EMBL" id="MH884508">
    <property type="protein sequence ID" value="AYP68161.1"/>
    <property type="molecule type" value="Genomic_DNA"/>
</dbReference>
<dbReference type="PROSITE" id="PS51257">
    <property type="entry name" value="PROKAR_LIPOPROTEIN"/>
    <property type="match status" value="1"/>
</dbReference>
<sequence>MIKPQEGQMNYKSEEGLAFYYMFISACLTDEEREKLKLKWEEQGGFKVIPWWKFIMENTKVELDIK</sequence>
<organism evidence="1 2">
    <name type="scientific">Bacillus phage vB_BcoS-136</name>
    <dbReference type="NCBI Taxonomy" id="2419619"/>
    <lineage>
        <taxon>Viruses</taxon>
        <taxon>Duplodnaviria</taxon>
        <taxon>Heunggongvirae</taxon>
        <taxon>Uroviricota</taxon>
        <taxon>Caudoviricetes</taxon>
        <taxon>Heleneionescovirinae</taxon>
        <taxon>Kenyattavirus</taxon>
        <taxon>Kenyattavirus kv136</taxon>
    </lineage>
</organism>
<keyword evidence="2" id="KW-1185">Reference proteome</keyword>
<evidence type="ECO:0000313" key="2">
    <source>
        <dbReference type="Proteomes" id="UP000274199"/>
    </source>
</evidence>
<protein>
    <submittedName>
        <fullName evidence="1">Uncharacterized protein</fullName>
    </submittedName>
</protein>
<reference evidence="1 2" key="1">
    <citation type="submission" date="2018-09" db="EMBL/GenBank/DDBJ databases">
        <title>Comparative Genomic Analysis of Eight Novel Haloalkaliphilic Bacteriophages from Lake Elmenteita, Kenya.</title>
        <authorList>
            <person name="Akhwale J.K."/>
        </authorList>
    </citation>
    <scope>NUCLEOTIDE SEQUENCE [LARGE SCALE GENOMIC DNA]</scope>
</reference>
<dbReference type="Proteomes" id="UP000274199">
    <property type="component" value="Segment"/>
</dbReference>
<gene>
    <name evidence="1" type="ORF">vBBcoS136_00029</name>
</gene>
<name>A0A3G3BVI5_9CAUD</name>
<evidence type="ECO:0000313" key="1">
    <source>
        <dbReference type="EMBL" id="AYP68161.1"/>
    </source>
</evidence>
<accession>A0A3G3BVI5</accession>